<evidence type="ECO:0000313" key="1">
    <source>
        <dbReference type="EMBL" id="KAG8463757.1"/>
    </source>
</evidence>
<organism evidence="1 2">
    <name type="scientific">Diacronema lutheri</name>
    <name type="common">Unicellular marine alga</name>
    <name type="synonym">Monochrysis lutheri</name>
    <dbReference type="NCBI Taxonomy" id="2081491"/>
    <lineage>
        <taxon>Eukaryota</taxon>
        <taxon>Haptista</taxon>
        <taxon>Haptophyta</taxon>
        <taxon>Pavlovophyceae</taxon>
        <taxon>Pavlovales</taxon>
        <taxon>Pavlovaceae</taxon>
        <taxon>Diacronema</taxon>
    </lineage>
</organism>
<sequence length="128" mass="13495">MAGLPAYVSACAEVVIFQTVGYDDRAWCQAELMMAYAFMTVGDKVFQIAPGFEHRRQATWRDQEALIEAAASMNARSDARARDPGATTPGFTGAGAAMAVALAPEASAVRVEPASRGLSRSETGKGHA</sequence>
<gene>
    <name evidence="1" type="ORF">KFE25_004030</name>
</gene>
<proteinExistence type="predicted"/>
<accession>A0A8J5XLD1</accession>
<name>A0A8J5XLD1_DIALT</name>
<keyword evidence="2" id="KW-1185">Reference proteome</keyword>
<reference evidence="1" key="1">
    <citation type="submission" date="2021-05" db="EMBL/GenBank/DDBJ databases">
        <title>The genome of the haptophyte Pavlova lutheri (Diacronema luteri, Pavlovales) - a model for lipid biosynthesis in eukaryotic algae.</title>
        <authorList>
            <person name="Hulatt C.J."/>
            <person name="Posewitz M.C."/>
        </authorList>
    </citation>
    <scope>NUCLEOTIDE SEQUENCE</scope>
    <source>
        <strain evidence="1">NIVA-4/92</strain>
    </source>
</reference>
<comment type="caution">
    <text evidence="1">The sequence shown here is derived from an EMBL/GenBank/DDBJ whole genome shotgun (WGS) entry which is preliminary data.</text>
</comment>
<evidence type="ECO:0000313" key="2">
    <source>
        <dbReference type="Proteomes" id="UP000751190"/>
    </source>
</evidence>
<protein>
    <submittedName>
        <fullName evidence="1">Uncharacterized protein</fullName>
    </submittedName>
</protein>
<dbReference type="AlphaFoldDB" id="A0A8J5XLD1"/>
<dbReference type="EMBL" id="JAGTXO010000015">
    <property type="protein sequence ID" value="KAG8463757.1"/>
    <property type="molecule type" value="Genomic_DNA"/>
</dbReference>
<dbReference type="Proteomes" id="UP000751190">
    <property type="component" value="Unassembled WGS sequence"/>
</dbReference>